<evidence type="ECO:0000256" key="1">
    <source>
        <dbReference type="SAM" id="MobiDB-lite"/>
    </source>
</evidence>
<sequence length="125" mass="13724">MLTERASNEIDDSLSEKLRTIAGTPILYIKYNAILLDRVSEASKTGAETPKVEINTVKAMKAAVFGEQEGKKKKRKIKGVNPLSCKKKKVNVNVAVRSGERTASGKRKRSKRKSVVTSEGSKCDD</sequence>
<reference evidence="4" key="1">
    <citation type="journal article" date="2014" name="Nat. Genet.">
        <title>Genome of the human hookworm Necator americanus.</title>
        <authorList>
            <person name="Tang Y.T."/>
            <person name="Gao X."/>
            <person name="Rosa B.A."/>
            <person name="Abubucker S."/>
            <person name="Hallsworth-Pepin K."/>
            <person name="Martin J."/>
            <person name="Tyagi R."/>
            <person name="Heizer E."/>
            <person name="Zhang X."/>
            <person name="Bhonagiri-Palsikar V."/>
            <person name="Minx P."/>
            <person name="Warren W.C."/>
            <person name="Wang Q."/>
            <person name="Zhan B."/>
            <person name="Hotez P.J."/>
            <person name="Sternberg P.W."/>
            <person name="Dougall A."/>
            <person name="Gaze S.T."/>
            <person name="Mulvenna J."/>
            <person name="Sotillo J."/>
            <person name="Ranganathan S."/>
            <person name="Rabelo E.M."/>
            <person name="Wilson R.K."/>
            <person name="Felgner P.L."/>
            <person name="Bethony J."/>
            <person name="Hawdon J.M."/>
            <person name="Gasser R.B."/>
            <person name="Loukas A."/>
            <person name="Mitreva M."/>
        </authorList>
    </citation>
    <scope>NUCLEOTIDE SEQUENCE [LARGE SCALE GENOMIC DNA]</scope>
</reference>
<dbReference type="AlphaFoldDB" id="W2STW5"/>
<dbReference type="STRING" id="51031.W2STW5"/>
<gene>
    <name evidence="3" type="ORF">NECAME_13921</name>
</gene>
<dbReference type="PANTHER" id="PTHR12416">
    <property type="entry name" value="RRNA-PROCESSING PROTEIN UTP23 HOMOLOG"/>
    <property type="match status" value="1"/>
</dbReference>
<protein>
    <recommendedName>
        <fullName evidence="2">UTP23 sensor motif region domain-containing protein</fullName>
    </recommendedName>
</protein>
<feature type="region of interest" description="Disordered" evidence="1">
    <location>
        <begin position="94"/>
        <end position="125"/>
    </location>
</feature>
<evidence type="ECO:0000313" key="3">
    <source>
        <dbReference type="EMBL" id="ETN72251.1"/>
    </source>
</evidence>
<dbReference type="Pfam" id="PF24779">
    <property type="entry name" value="UTP23_sensor"/>
    <property type="match status" value="1"/>
</dbReference>
<proteinExistence type="predicted"/>
<dbReference type="KEGG" id="nai:NECAME_13921"/>
<name>W2STW5_NECAM</name>
<dbReference type="InterPro" id="IPR057776">
    <property type="entry name" value="UTP23_sensor"/>
</dbReference>
<dbReference type="OrthoDB" id="25675at2759"/>
<feature type="compositionally biased region" description="Basic residues" evidence="1">
    <location>
        <begin position="104"/>
        <end position="114"/>
    </location>
</feature>
<accession>W2STW5</accession>
<keyword evidence="4" id="KW-1185">Reference proteome</keyword>
<organism evidence="3 4">
    <name type="scientific">Necator americanus</name>
    <name type="common">Human hookworm</name>
    <dbReference type="NCBI Taxonomy" id="51031"/>
    <lineage>
        <taxon>Eukaryota</taxon>
        <taxon>Metazoa</taxon>
        <taxon>Ecdysozoa</taxon>
        <taxon>Nematoda</taxon>
        <taxon>Chromadorea</taxon>
        <taxon>Rhabditida</taxon>
        <taxon>Rhabditina</taxon>
        <taxon>Rhabditomorpha</taxon>
        <taxon>Strongyloidea</taxon>
        <taxon>Ancylostomatidae</taxon>
        <taxon>Bunostominae</taxon>
        <taxon>Necator</taxon>
    </lineage>
</organism>
<dbReference type="Proteomes" id="UP000053676">
    <property type="component" value="Unassembled WGS sequence"/>
</dbReference>
<feature type="domain" description="UTP23 sensor motif region" evidence="2">
    <location>
        <begin position="71"/>
        <end position="89"/>
    </location>
</feature>
<dbReference type="EMBL" id="KI665007">
    <property type="protein sequence ID" value="ETN72251.1"/>
    <property type="molecule type" value="Genomic_DNA"/>
</dbReference>
<evidence type="ECO:0000313" key="4">
    <source>
        <dbReference type="Proteomes" id="UP000053676"/>
    </source>
</evidence>
<evidence type="ECO:0000259" key="2">
    <source>
        <dbReference type="Pfam" id="PF24779"/>
    </source>
</evidence>